<protein>
    <submittedName>
        <fullName evidence="2">Uncharacterized protein</fullName>
    </submittedName>
</protein>
<evidence type="ECO:0000256" key="1">
    <source>
        <dbReference type="SAM" id="MobiDB-lite"/>
    </source>
</evidence>
<dbReference type="Proteomes" id="UP000815325">
    <property type="component" value="Unassembled WGS sequence"/>
</dbReference>
<dbReference type="EMBL" id="MU071242">
    <property type="protein sequence ID" value="KAF5826174.1"/>
    <property type="molecule type" value="Genomic_DNA"/>
</dbReference>
<feature type="non-terminal residue" evidence="2">
    <location>
        <position position="1"/>
    </location>
</feature>
<gene>
    <name evidence="2" type="ORF">DUNSADRAFT_4390</name>
</gene>
<reference evidence="2" key="1">
    <citation type="submission" date="2017-08" db="EMBL/GenBank/DDBJ databases">
        <authorList>
            <person name="Polle J.E."/>
            <person name="Barry K."/>
            <person name="Cushman J."/>
            <person name="Schmutz J."/>
            <person name="Tran D."/>
            <person name="Hathwaick L.T."/>
            <person name="Yim W.C."/>
            <person name="Jenkins J."/>
            <person name="Mckie-Krisberg Z.M."/>
            <person name="Prochnik S."/>
            <person name="Lindquist E."/>
            <person name="Dockter R.B."/>
            <person name="Adam C."/>
            <person name="Molina H."/>
            <person name="Bunkerborg J."/>
            <person name="Jin E."/>
            <person name="Buchheim M."/>
            <person name="Magnuson J."/>
        </authorList>
    </citation>
    <scope>NUCLEOTIDE SEQUENCE</scope>
    <source>
        <strain evidence="2">CCAP 19/18</strain>
    </source>
</reference>
<sequence>QEQLRIRVQLAADSPLPGTAAPLELCCIQRGNGNDVFFEWGHQGDAEYWFLVDEALRAPLEVILRLHVLIAIGERTMQHATALPALTVAAPPPLAPPATPPAAAPVPAPPTAPPAAAPPPHSSPAGPPAAAPVPASP</sequence>
<keyword evidence="3" id="KW-1185">Reference proteome</keyword>
<accession>A0ABQ7FUT8</accession>
<organism evidence="2 3">
    <name type="scientific">Dunaliella salina</name>
    <name type="common">Green alga</name>
    <name type="synonym">Protococcus salinus</name>
    <dbReference type="NCBI Taxonomy" id="3046"/>
    <lineage>
        <taxon>Eukaryota</taxon>
        <taxon>Viridiplantae</taxon>
        <taxon>Chlorophyta</taxon>
        <taxon>core chlorophytes</taxon>
        <taxon>Chlorophyceae</taxon>
        <taxon>CS clade</taxon>
        <taxon>Chlamydomonadales</taxon>
        <taxon>Dunaliellaceae</taxon>
        <taxon>Dunaliella</taxon>
    </lineage>
</organism>
<feature type="region of interest" description="Disordered" evidence="1">
    <location>
        <begin position="89"/>
        <end position="137"/>
    </location>
</feature>
<proteinExistence type="predicted"/>
<comment type="caution">
    <text evidence="2">The sequence shown here is derived from an EMBL/GenBank/DDBJ whole genome shotgun (WGS) entry which is preliminary data.</text>
</comment>
<name>A0ABQ7FUT8_DUNSA</name>
<evidence type="ECO:0000313" key="3">
    <source>
        <dbReference type="Proteomes" id="UP000815325"/>
    </source>
</evidence>
<evidence type="ECO:0000313" key="2">
    <source>
        <dbReference type="EMBL" id="KAF5826174.1"/>
    </source>
</evidence>
<feature type="non-terminal residue" evidence="2">
    <location>
        <position position="137"/>
    </location>
</feature>
<feature type="compositionally biased region" description="Pro residues" evidence="1">
    <location>
        <begin position="90"/>
        <end position="137"/>
    </location>
</feature>